<name>A0A7K1UNI3_9NOCA</name>
<dbReference type="InterPro" id="IPR012001">
    <property type="entry name" value="Thiamin_PyroP_enz_TPP-bd_dom"/>
</dbReference>
<dbReference type="CDD" id="cd07035">
    <property type="entry name" value="TPP_PYR_POX_like"/>
    <property type="match status" value="1"/>
</dbReference>
<dbReference type="GO" id="GO:0009099">
    <property type="term" value="P:L-valine biosynthetic process"/>
    <property type="evidence" value="ECO:0007669"/>
    <property type="project" value="UniProtKB-UniPathway"/>
</dbReference>
<feature type="domain" description="Thiamine pyrophosphate enzyme N-terminal TPP-binding" evidence="14">
    <location>
        <begin position="22"/>
        <end position="131"/>
    </location>
</feature>
<dbReference type="Proteomes" id="UP000466794">
    <property type="component" value="Unassembled WGS sequence"/>
</dbReference>
<dbReference type="Gene3D" id="3.40.50.1220">
    <property type="entry name" value="TPP-binding domain"/>
    <property type="match status" value="1"/>
</dbReference>
<dbReference type="EC" id="2.2.1.6" evidence="4"/>
<protein>
    <recommendedName>
        <fullName evidence="4">acetolactate synthase</fullName>
        <ecNumber evidence="4">2.2.1.6</ecNumber>
    </recommendedName>
</protein>
<organism evidence="15 16">
    <name type="scientific">Nocardia terrae</name>
    <dbReference type="NCBI Taxonomy" id="2675851"/>
    <lineage>
        <taxon>Bacteria</taxon>
        <taxon>Bacillati</taxon>
        <taxon>Actinomycetota</taxon>
        <taxon>Actinomycetes</taxon>
        <taxon>Mycobacteriales</taxon>
        <taxon>Nocardiaceae</taxon>
        <taxon>Nocardia</taxon>
    </lineage>
</organism>
<proteinExistence type="inferred from homology"/>
<keyword evidence="6" id="KW-0274">FAD</keyword>
<dbReference type="AlphaFoldDB" id="A0A7K1UNI3"/>
<dbReference type="InterPro" id="IPR029035">
    <property type="entry name" value="DHS-like_NAD/FAD-binding_dom"/>
</dbReference>
<evidence type="ECO:0000256" key="2">
    <source>
        <dbReference type="ARBA" id="ARBA00005025"/>
    </source>
</evidence>
<feature type="domain" description="Thiamine pyrophosphate enzyme central" evidence="12">
    <location>
        <begin position="294"/>
        <end position="381"/>
    </location>
</feature>
<evidence type="ECO:0000259" key="14">
    <source>
        <dbReference type="Pfam" id="PF02776"/>
    </source>
</evidence>
<dbReference type="GO" id="GO:0030976">
    <property type="term" value="F:thiamine pyrophosphate binding"/>
    <property type="evidence" value="ECO:0007669"/>
    <property type="project" value="InterPro"/>
</dbReference>
<gene>
    <name evidence="15" type="ORF">GPX89_00545</name>
</gene>
<comment type="pathway">
    <text evidence="2">Amino-acid biosynthesis; L-valine biosynthesis; L-valine from pyruvate: step 1/4.</text>
</comment>
<evidence type="ECO:0000256" key="8">
    <source>
        <dbReference type="ARBA" id="ARBA00023304"/>
    </source>
</evidence>
<dbReference type="GO" id="GO:0050660">
    <property type="term" value="F:flavin adenine dinucleotide binding"/>
    <property type="evidence" value="ECO:0007669"/>
    <property type="project" value="TreeGrafter"/>
</dbReference>
<dbReference type="PANTHER" id="PTHR18968">
    <property type="entry name" value="THIAMINE PYROPHOSPHATE ENZYMES"/>
    <property type="match status" value="1"/>
</dbReference>
<comment type="pathway">
    <text evidence="1">Amino-acid biosynthesis; L-isoleucine biosynthesis; L-isoleucine from 2-oxobutanoate: step 1/4.</text>
</comment>
<dbReference type="InterPro" id="IPR045229">
    <property type="entry name" value="TPP_enz"/>
</dbReference>
<feature type="region of interest" description="Disordered" evidence="11">
    <location>
        <begin position="226"/>
        <end position="271"/>
    </location>
</feature>
<dbReference type="CDD" id="cd00568">
    <property type="entry name" value="TPP_enzymes"/>
    <property type="match status" value="1"/>
</dbReference>
<keyword evidence="5" id="KW-0285">Flavoprotein</keyword>
<dbReference type="SUPFAM" id="SSF52467">
    <property type="entry name" value="DHS-like NAD/FAD-binding domain"/>
    <property type="match status" value="1"/>
</dbReference>
<feature type="domain" description="Thiamine pyrophosphate enzyme TPP-binding" evidence="13">
    <location>
        <begin position="498"/>
        <end position="645"/>
    </location>
</feature>
<evidence type="ECO:0000256" key="5">
    <source>
        <dbReference type="ARBA" id="ARBA00022630"/>
    </source>
</evidence>
<evidence type="ECO:0000256" key="11">
    <source>
        <dbReference type="SAM" id="MobiDB-lite"/>
    </source>
</evidence>
<dbReference type="EMBL" id="WRPP01000001">
    <property type="protein sequence ID" value="MVU75729.1"/>
    <property type="molecule type" value="Genomic_DNA"/>
</dbReference>
<dbReference type="Pfam" id="PF02776">
    <property type="entry name" value="TPP_enzyme_N"/>
    <property type="match status" value="1"/>
</dbReference>
<dbReference type="InterPro" id="IPR012000">
    <property type="entry name" value="Thiamin_PyroP_enz_cen_dom"/>
</dbReference>
<dbReference type="GO" id="GO:0000287">
    <property type="term" value="F:magnesium ion binding"/>
    <property type="evidence" value="ECO:0007669"/>
    <property type="project" value="InterPro"/>
</dbReference>
<dbReference type="Gene3D" id="3.40.50.970">
    <property type="match status" value="2"/>
</dbReference>
<evidence type="ECO:0000256" key="10">
    <source>
        <dbReference type="RuleBase" id="RU362132"/>
    </source>
</evidence>
<dbReference type="SUPFAM" id="SSF52518">
    <property type="entry name" value="Thiamin diphosphate-binding fold (THDP-binding)"/>
    <property type="match status" value="2"/>
</dbReference>
<comment type="similarity">
    <text evidence="3 10">Belongs to the TPP enzyme family.</text>
</comment>
<evidence type="ECO:0000256" key="1">
    <source>
        <dbReference type="ARBA" id="ARBA00004974"/>
    </source>
</evidence>
<dbReference type="PANTHER" id="PTHR18968:SF13">
    <property type="entry name" value="ACETOLACTATE SYNTHASE CATALYTIC SUBUNIT, MITOCHONDRIAL"/>
    <property type="match status" value="1"/>
</dbReference>
<evidence type="ECO:0000313" key="16">
    <source>
        <dbReference type="Proteomes" id="UP000466794"/>
    </source>
</evidence>
<keyword evidence="7 10" id="KW-0786">Thiamine pyrophosphate</keyword>
<evidence type="ECO:0000256" key="3">
    <source>
        <dbReference type="ARBA" id="ARBA00007812"/>
    </source>
</evidence>
<comment type="catalytic activity">
    <reaction evidence="9">
        <text>2 pyruvate + H(+) = (2S)-2-acetolactate + CO2</text>
        <dbReference type="Rhea" id="RHEA:25249"/>
        <dbReference type="ChEBI" id="CHEBI:15361"/>
        <dbReference type="ChEBI" id="CHEBI:15378"/>
        <dbReference type="ChEBI" id="CHEBI:16526"/>
        <dbReference type="ChEBI" id="CHEBI:58476"/>
        <dbReference type="EC" id="2.2.1.6"/>
    </reaction>
</comment>
<evidence type="ECO:0000313" key="15">
    <source>
        <dbReference type="EMBL" id="MVU75729.1"/>
    </source>
</evidence>
<dbReference type="GO" id="GO:0003984">
    <property type="term" value="F:acetolactate synthase activity"/>
    <property type="evidence" value="ECO:0007669"/>
    <property type="project" value="UniProtKB-EC"/>
</dbReference>
<keyword evidence="8" id="KW-0100">Branched-chain amino acid biosynthesis</keyword>
<dbReference type="InterPro" id="IPR011766">
    <property type="entry name" value="TPP_enzyme_TPP-bd"/>
</dbReference>
<evidence type="ECO:0000256" key="7">
    <source>
        <dbReference type="ARBA" id="ARBA00023052"/>
    </source>
</evidence>
<evidence type="ECO:0000256" key="9">
    <source>
        <dbReference type="ARBA" id="ARBA00048670"/>
    </source>
</evidence>
<dbReference type="InterPro" id="IPR029061">
    <property type="entry name" value="THDP-binding"/>
</dbReference>
<accession>A0A7K1UNI3</accession>
<evidence type="ECO:0000256" key="6">
    <source>
        <dbReference type="ARBA" id="ARBA00022827"/>
    </source>
</evidence>
<sequence length="665" mass="68581">MYRGQGTTKWGIVSENQPAAPTVADLIIDRVAAHTDHLFGVGGANIEDLYDALHRHPTLTGIIAKHEFGAATMADGYARATARLGVVAATSGGGAMNLLSALTESFDSRVPLLALVGQPPTALEGRGAFQDTSGLPGRLDAEHIFTAVSRYCAKVTSPHDIPEELDRAIAAAYAGGPAVLLLPKDVQTALFADGGGPEGDLSLPGWSPGTDADQVPVMRCSTRTAVLESDSASPPPSTVGPSTRPVASAAGAVGRPERLDEGGASALPGEHSALPDAVDALSVVVAELVGAVPAGGRVVVIAGPEVGAADARTELADVVRLSRASVLVTPDAKDVYSNRDPRFAGVVGVMGHPRAPELIAAAELCLLVGAPLSMTARAGLDAALAACPRVVYLGSEEPFVPVHAEARGSLAALLRDLAASLAAWPARDPGVPAHSWPESIETDSGTVNADPLPGRYGMTKGWLPELVVPPASGPGVRYREAVAALEAGLEPGTDVVADAGNTGAAVVHWLPVPEGGRFLIALGMGGMGYSFGAGIGCALGRGGRTVVIAGDGAYFMHGHELHTAVEYQVPVTFVVFNNNAHAMCVTREQVFYSGEYSFNRFRAAEIGAGVGAMFPELPAWTARTLGEFEHALDKTRAIPGPAFIELQCDPDEIPPFAPFLKEPLA</sequence>
<evidence type="ECO:0000259" key="13">
    <source>
        <dbReference type="Pfam" id="PF02775"/>
    </source>
</evidence>
<keyword evidence="16" id="KW-1185">Reference proteome</keyword>
<dbReference type="GO" id="GO:0009097">
    <property type="term" value="P:isoleucine biosynthetic process"/>
    <property type="evidence" value="ECO:0007669"/>
    <property type="project" value="UniProtKB-UniPathway"/>
</dbReference>
<reference evidence="15 16" key="1">
    <citation type="submission" date="2019-12" db="EMBL/GenBank/DDBJ databases">
        <title>Nocardia sp. nov. ET3-3 isolated from soil.</title>
        <authorList>
            <person name="Kanchanasin P."/>
            <person name="Tanasupawat S."/>
            <person name="Yuki M."/>
            <person name="Kudo T."/>
        </authorList>
    </citation>
    <scope>NUCLEOTIDE SEQUENCE [LARGE SCALE GENOMIC DNA]</scope>
    <source>
        <strain evidence="15 16">ET3-3</strain>
    </source>
</reference>
<dbReference type="UniPathway" id="UPA00049">
    <property type="reaction ID" value="UER00059"/>
</dbReference>
<dbReference type="Pfam" id="PF00205">
    <property type="entry name" value="TPP_enzyme_M"/>
    <property type="match status" value="1"/>
</dbReference>
<evidence type="ECO:0000256" key="4">
    <source>
        <dbReference type="ARBA" id="ARBA00013145"/>
    </source>
</evidence>
<dbReference type="UniPathway" id="UPA00047">
    <property type="reaction ID" value="UER00055"/>
</dbReference>
<evidence type="ECO:0000259" key="12">
    <source>
        <dbReference type="Pfam" id="PF00205"/>
    </source>
</evidence>
<comment type="caution">
    <text evidence="15">The sequence shown here is derived from an EMBL/GenBank/DDBJ whole genome shotgun (WGS) entry which is preliminary data.</text>
</comment>
<keyword evidence="8" id="KW-0028">Amino-acid biosynthesis</keyword>
<dbReference type="GO" id="GO:0005948">
    <property type="term" value="C:acetolactate synthase complex"/>
    <property type="evidence" value="ECO:0007669"/>
    <property type="project" value="TreeGrafter"/>
</dbReference>
<dbReference type="Pfam" id="PF02775">
    <property type="entry name" value="TPP_enzyme_C"/>
    <property type="match status" value="1"/>
</dbReference>